<dbReference type="AlphaFoldDB" id="A0AAE1U5Y5"/>
<protein>
    <submittedName>
        <fullName evidence="2">Uncharacterized protein</fullName>
    </submittedName>
</protein>
<feature type="compositionally biased region" description="Polar residues" evidence="1">
    <location>
        <begin position="54"/>
        <end position="66"/>
    </location>
</feature>
<gene>
    <name evidence="2" type="ORF">Pmani_016901</name>
</gene>
<accession>A0AAE1U5Y5</accession>
<evidence type="ECO:0000313" key="2">
    <source>
        <dbReference type="EMBL" id="KAK4311613.1"/>
    </source>
</evidence>
<feature type="compositionally biased region" description="Basic residues" evidence="1">
    <location>
        <begin position="108"/>
        <end position="121"/>
    </location>
</feature>
<proteinExistence type="predicted"/>
<dbReference type="Proteomes" id="UP001292094">
    <property type="component" value="Unassembled WGS sequence"/>
</dbReference>
<feature type="region of interest" description="Disordered" evidence="1">
    <location>
        <begin position="31"/>
        <end position="174"/>
    </location>
</feature>
<sequence>MEITKYVTGLMGLIDCSIDEWCETLEWNEKSTDASQLGLDSSIEESVGKGEQLQIPTSSKKSSVPQRASRRIRNTTRSPSYEYEPLKLMSRKESENDDVWQPSSYSKRVPRTTRKSTRKAKPSAPPNPYLKDQENKSSLANKATDDDQLQPTEEDKPLSKKPAQRKTRQLYQTDHLEPYECTAVKQDAPEVVDSPHNVVRRQLRNKRKYTYSLSFLPFFPIHLNNCKFV</sequence>
<name>A0AAE1U5Y5_9EUCA</name>
<reference evidence="2" key="1">
    <citation type="submission" date="2023-11" db="EMBL/GenBank/DDBJ databases">
        <title>Genome assemblies of two species of porcelain crab, Petrolisthes cinctipes and Petrolisthes manimaculis (Anomura: Porcellanidae).</title>
        <authorList>
            <person name="Angst P."/>
        </authorList>
    </citation>
    <scope>NUCLEOTIDE SEQUENCE</scope>
    <source>
        <strain evidence="2">PB745_02</strain>
        <tissue evidence="2">Gill</tissue>
    </source>
</reference>
<keyword evidence="3" id="KW-1185">Reference proteome</keyword>
<comment type="caution">
    <text evidence="2">The sequence shown here is derived from an EMBL/GenBank/DDBJ whole genome shotgun (WGS) entry which is preliminary data.</text>
</comment>
<dbReference type="EMBL" id="JAWZYT010001496">
    <property type="protein sequence ID" value="KAK4311613.1"/>
    <property type="molecule type" value="Genomic_DNA"/>
</dbReference>
<evidence type="ECO:0000256" key="1">
    <source>
        <dbReference type="SAM" id="MobiDB-lite"/>
    </source>
</evidence>
<evidence type="ECO:0000313" key="3">
    <source>
        <dbReference type="Proteomes" id="UP001292094"/>
    </source>
</evidence>
<organism evidence="2 3">
    <name type="scientific">Petrolisthes manimaculis</name>
    <dbReference type="NCBI Taxonomy" id="1843537"/>
    <lineage>
        <taxon>Eukaryota</taxon>
        <taxon>Metazoa</taxon>
        <taxon>Ecdysozoa</taxon>
        <taxon>Arthropoda</taxon>
        <taxon>Crustacea</taxon>
        <taxon>Multicrustacea</taxon>
        <taxon>Malacostraca</taxon>
        <taxon>Eumalacostraca</taxon>
        <taxon>Eucarida</taxon>
        <taxon>Decapoda</taxon>
        <taxon>Pleocyemata</taxon>
        <taxon>Anomura</taxon>
        <taxon>Galatheoidea</taxon>
        <taxon>Porcellanidae</taxon>
        <taxon>Petrolisthes</taxon>
    </lineage>
</organism>